<sequence>MSTAHDNLTAIAALLDHAGLGPVEVYATPATGIPDGVVTAELPPGPDVARRLLRWLEFLDVIDAIAGKYHERDTVLRLTVRGLTPSGAPIFVVGGFDETTDPAAVALILDQIERQDIARLLASLAERERGIAS</sequence>
<organism evidence="1 2">
    <name type="scientific">Amycolatopsis lexingtonensis</name>
    <dbReference type="NCBI Taxonomy" id="218822"/>
    <lineage>
        <taxon>Bacteria</taxon>
        <taxon>Bacillati</taxon>
        <taxon>Actinomycetota</taxon>
        <taxon>Actinomycetes</taxon>
        <taxon>Pseudonocardiales</taxon>
        <taxon>Pseudonocardiaceae</taxon>
        <taxon>Amycolatopsis</taxon>
    </lineage>
</organism>
<proteinExistence type="predicted"/>
<evidence type="ECO:0000313" key="1">
    <source>
        <dbReference type="EMBL" id="MBE1502683.1"/>
    </source>
</evidence>
<evidence type="ECO:0000313" key="2">
    <source>
        <dbReference type="Proteomes" id="UP000631670"/>
    </source>
</evidence>
<name>A0ABR9IHP1_9PSEU</name>
<dbReference type="RefSeq" id="WP_086864770.1">
    <property type="nucleotide sequence ID" value="NZ_JADBEG010000001.1"/>
</dbReference>
<protein>
    <submittedName>
        <fullName evidence="1">Uncharacterized protein</fullName>
    </submittedName>
</protein>
<accession>A0ABR9IHP1</accession>
<gene>
    <name evidence="1" type="ORF">H4696_009783</name>
</gene>
<dbReference type="Proteomes" id="UP000631670">
    <property type="component" value="Unassembled WGS sequence"/>
</dbReference>
<comment type="caution">
    <text evidence="1">The sequence shown here is derived from an EMBL/GenBank/DDBJ whole genome shotgun (WGS) entry which is preliminary data.</text>
</comment>
<dbReference type="EMBL" id="JADBEG010000001">
    <property type="protein sequence ID" value="MBE1502683.1"/>
    <property type="molecule type" value="Genomic_DNA"/>
</dbReference>
<reference evidence="1 2" key="1">
    <citation type="submission" date="2020-10" db="EMBL/GenBank/DDBJ databases">
        <title>Sequencing the genomes of 1000 actinobacteria strains.</title>
        <authorList>
            <person name="Klenk H.-P."/>
        </authorList>
    </citation>
    <scope>NUCLEOTIDE SEQUENCE [LARGE SCALE GENOMIC DNA]</scope>
    <source>
        <strain evidence="1 2">DSM 44653</strain>
    </source>
</reference>
<keyword evidence="2" id="KW-1185">Reference proteome</keyword>